<gene>
    <name evidence="7" type="ORF">EV192_107516</name>
</gene>
<dbReference type="RefSeq" id="WP_165960746.1">
    <property type="nucleotide sequence ID" value="NZ_SLWS01000007.1"/>
</dbReference>
<name>A0A4R2J9R2_9PSEU</name>
<comment type="caution">
    <text evidence="7">The sequence shown here is derived from an EMBL/GenBank/DDBJ whole genome shotgun (WGS) entry which is preliminary data.</text>
</comment>
<accession>A0A4R2J9R2</accession>
<protein>
    <recommendedName>
        <fullName evidence="6">S-adenosyl-L-methionine-dependent methyltransferase</fullName>
        <ecNumber evidence="6">2.1.1.-</ecNumber>
    </recommendedName>
</protein>
<evidence type="ECO:0000256" key="4">
    <source>
        <dbReference type="ARBA" id="ARBA00022679"/>
    </source>
</evidence>
<reference evidence="7 8" key="1">
    <citation type="submission" date="2019-03" db="EMBL/GenBank/DDBJ databases">
        <title>Genomic Encyclopedia of Type Strains, Phase IV (KMG-IV): sequencing the most valuable type-strain genomes for metagenomic binning, comparative biology and taxonomic classification.</title>
        <authorList>
            <person name="Goeker M."/>
        </authorList>
    </citation>
    <scope>NUCLEOTIDE SEQUENCE [LARGE SCALE GENOMIC DNA]</scope>
    <source>
        <strain evidence="7 8">DSM 45934</strain>
    </source>
</reference>
<dbReference type="Pfam" id="PF04072">
    <property type="entry name" value="LCM"/>
    <property type="match status" value="1"/>
</dbReference>
<organism evidence="7 8">
    <name type="scientific">Actinocrispum wychmicini</name>
    <dbReference type="NCBI Taxonomy" id="1213861"/>
    <lineage>
        <taxon>Bacteria</taxon>
        <taxon>Bacillati</taxon>
        <taxon>Actinomycetota</taxon>
        <taxon>Actinomycetes</taxon>
        <taxon>Pseudonocardiales</taxon>
        <taxon>Pseudonocardiaceae</taxon>
        <taxon>Actinocrispum</taxon>
    </lineage>
</organism>
<evidence type="ECO:0000313" key="8">
    <source>
        <dbReference type="Proteomes" id="UP000295680"/>
    </source>
</evidence>
<dbReference type="InterPro" id="IPR029063">
    <property type="entry name" value="SAM-dependent_MTases_sf"/>
</dbReference>
<dbReference type="PANTHER" id="PTHR43619:SF2">
    <property type="entry name" value="S-ADENOSYL-L-METHIONINE-DEPENDENT METHYLTRANSFERASES SUPERFAMILY PROTEIN"/>
    <property type="match status" value="1"/>
</dbReference>
<evidence type="ECO:0000313" key="7">
    <source>
        <dbReference type="EMBL" id="TCO56091.1"/>
    </source>
</evidence>
<keyword evidence="8" id="KW-1185">Reference proteome</keyword>
<dbReference type="GO" id="GO:0008168">
    <property type="term" value="F:methyltransferase activity"/>
    <property type="evidence" value="ECO:0007669"/>
    <property type="project" value="UniProtKB-UniRule"/>
</dbReference>
<keyword evidence="4 7" id="KW-0808">Transferase</keyword>
<evidence type="ECO:0000256" key="5">
    <source>
        <dbReference type="ARBA" id="ARBA00022691"/>
    </source>
</evidence>
<proteinExistence type="inferred from homology"/>
<keyword evidence="3 6" id="KW-0489">Methyltransferase</keyword>
<dbReference type="PANTHER" id="PTHR43619">
    <property type="entry name" value="S-ADENOSYL-L-METHIONINE-DEPENDENT METHYLTRANSFERASE YKTD-RELATED"/>
    <property type="match status" value="1"/>
</dbReference>
<evidence type="ECO:0000256" key="1">
    <source>
        <dbReference type="ARBA" id="ARBA00003907"/>
    </source>
</evidence>
<evidence type="ECO:0000256" key="2">
    <source>
        <dbReference type="ARBA" id="ARBA00008138"/>
    </source>
</evidence>
<evidence type="ECO:0000256" key="6">
    <source>
        <dbReference type="RuleBase" id="RU362030"/>
    </source>
</evidence>
<comment type="similarity">
    <text evidence="2 6">Belongs to the UPF0677 family.</text>
</comment>
<dbReference type="AlphaFoldDB" id="A0A4R2J9R2"/>
<dbReference type="InterPro" id="IPR007213">
    <property type="entry name" value="Ppm1/Ppm2/Tcmp"/>
</dbReference>
<sequence length="282" mass="30690">MTTTEVPTGVGRTAILVSWIRSAEAARPDALFHDRFADEVLAELAEAPDTGELVAALRGSSPLAEQLRSPRFSFIAIRTRYFDDRLITAMHRGVRQVVSLAAGLDGRTVRLHCPPGTHWYEVDLPVMTAFKEHLLTRSNLTPTCTRVGVTADLTGDWTAELRAAGFDPTLPTAWLIEGLLMYLTPAAGNQLVAQVTDLSVPGSELLVEHLSAHSLATPQAPLRDVVESQGAQWLSARDDLADWLGGHGWRTDTHANNDPAISYGRAIPGDGETWLWLADGLR</sequence>
<dbReference type="Gene3D" id="3.40.50.150">
    <property type="entry name" value="Vaccinia Virus protein VP39"/>
    <property type="match status" value="1"/>
</dbReference>
<dbReference type="EMBL" id="SLWS01000007">
    <property type="protein sequence ID" value="TCO56091.1"/>
    <property type="molecule type" value="Genomic_DNA"/>
</dbReference>
<dbReference type="NCBIfam" id="TIGR00027">
    <property type="entry name" value="mthyl_TIGR00027"/>
    <property type="match status" value="1"/>
</dbReference>
<dbReference type="Proteomes" id="UP000295680">
    <property type="component" value="Unassembled WGS sequence"/>
</dbReference>
<dbReference type="GO" id="GO:0032259">
    <property type="term" value="P:methylation"/>
    <property type="evidence" value="ECO:0007669"/>
    <property type="project" value="UniProtKB-KW"/>
</dbReference>
<evidence type="ECO:0000256" key="3">
    <source>
        <dbReference type="ARBA" id="ARBA00022603"/>
    </source>
</evidence>
<keyword evidence="5 6" id="KW-0949">S-adenosyl-L-methionine</keyword>
<comment type="function">
    <text evidence="1 6">Exhibits S-adenosyl-L-methionine-dependent methyltransferase activity.</text>
</comment>
<dbReference type="SUPFAM" id="SSF53335">
    <property type="entry name" value="S-adenosyl-L-methionine-dependent methyltransferases"/>
    <property type="match status" value="1"/>
</dbReference>
<dbReference type="EC" id="2.1.1.-" evidence="6"/>
<dbReference type="InterPro" id="IPR011610">
    <property type="entry name" value="SAM_mthyl_Trfase_ML2640-like"/>
</dbReference>